<dbReference type="EMBL" id="JANPWB010000005">
    <property type="protein sequence ID" value="KAJ1184103.1"/>
    <property type="molecule type" value="Genomic_DNA"/>
</dbReference>
<keyword evidence="10" id="KW-0732">Signal</keyword>
<evidence type="ECO:0000256" key="7">
    <source>
        <dbReference type="ARBA" id="ARBA00023033"/>
    </source>
</evidence>
<dbReference type="SUPFAM" id="SSF48264">
    <property type="entry name" value="Cytochrome P450"/>
    <property type="match status" value="1"/>
</dbReference>
<dbReference type="GO" id="GO:0005743">
    <property type="term" value="C:mitochondrial inner membrane"/>
    <property type="evidence" value="ECO:0007669"/>
    <property type="project" value="TreeGrafter"/>
</dbReference>
<dbReference type="InterPro" id="IPR036396">
    <property type="entry name" value="Cyt_P450_sf"/>
</dbReference>
<dbReference type="InterPro" id="IPR050479">
    <property type="entry name" value="CYP11_CYP27_families"/>
</dbReference>
<dbReference type="PANTHER" id="PTHR24279">
    <property type="entry name" value="CYTOCHROME P450"/>
    <property type="match status" value="1"/>
</dbReference>
<evidence type="ECO:0000256" key="3">
    <source>
        <dbReference type="ARBA" id="ARBA00022617"/>
    </source>
</evidence>
<evidence type="ECO:0000256" key="1">
    <source>
        <dbReference type="ARBA" id="ARBA00001971"/>
    </source>
</evidence>
<comment type="cofactor">
    <cofactor evidence="1 8">
        <name>heme</name>
        <dbReference type="ChEBI" id="CHEBI:30413"/>
    </cofactor>
</comment>
<keyword evidence="12" id="KW-1185">Reference proteome</keyword>
<dbReference type="GO" id="GO:0071375">
    <property type="term" value="P:cellular response to peptide hormone stimulus"/>
    <property type="evidence" value="ECO:0007669"/>
    <property type="project" value="TreeGrafter"/>
</dbReference>
<dbReference type="GO" id="GO:0006704">
    <property type="term" value="P:glucocorticoid biosynthetic process"/>
    <property type="evidence" value="ECO:0007669"/>
    <property type="project" value="TreeGrafter"/>
</dbReference>
<dbReference type="GO" id="GO:0005506">
    <property type="term" value="F:iron ion binding"/>
    <property type="evidence" value="ECO:0007669"/>
    <property type="project" value="InterPro"/>
</dbReference>
<dbReference type="PROSITE" id="PS00086">
    <property type="entry name" value="CYTOCHROME_P450"/>
    <property type="match status" value="1"/>
</dbReference>
<comment type="caution">
    <text evidence="11">The sequence shown here is derived from an EMBL/GenBank/DDBJ whole genome shotgun (WGS) entry which is preliminary data.</text>
</comment>
<comment type="similarity">
    <text evidence="2 9">Belongs to the cytochrome P450 family.</text>
</comment>
<evidence type="ECO:0000256" key="4">
    <source>
        <dbReference type="ARBA" id="ARBA00022723"/>
    </source>
</evidence>
<reference evidence="11" key="1">
    <citation type="journal article" date="2022" name="bioRxiv">
        <title>Sequencing and chromosome-scale assembly of the giantPleurodeles waltlgenome.</title>
        <authorList>
            <person name="Brown T."/>
            <person name="Elewa A."/>
            <person name="Iarovenko S."/>
            <person name="Subramanian E."/>
            <person name="Araus A.J."/>
            <person name="Petzold A."/>
            <person name="Susuki M."/>
            <person name="Suzuki K.-i.T."/>
            <person name="Hayashi T."/>
            <person name="Toyoda A."/>
            <person name="Oliveira C."/>
            <person name="Osipova E."/>
            <person name="Leigh N.D."/>
            <person name="Simon A."/>
            <person name="Yun M.H."/>
        </authorList>
    </citation>
    <scope>NUCLEOTIDE SEQUENCE</scope>
    <source>
        <strain evidence="11">20211129_DDA</strain>
        <tissue evidence="11">Liver</tissue>
    </source>
</reference>
<dbReference type="GO" id="GO:0020037">
    <property type="term" value="F:heme binding"/>
    <property type="evidence" value="ECO:0007669"/>
    <property type="project" value="InterPro"/>
</dbReference>
<evidence type="ECO:0000256" key="2">
    <source>
        <dbReference type="ARBA" id="ARBA00010617"/>
    </source>
</evidence>
<evidence type="ECO:0000256" key="10">
    <source>
        <dbReference type="SAM" id="SignalP"/>
    </source>
</evidence>
<evidence type="ECO:0000256" key="8">
    <source>
        <dbReference type="PIRSR" id="PIRSR602401-1"/>
    </source>
</evidence>
<dbReference type="PRINTS" id="PR00463">
    <property type="entry name" value="EP450I"/>
</dbReference>
<dbReference type="GO" id="GO:0016705">
    <property type="term" value="F:oxidoreductase activity, acting on paired donors, with incorporation or reduction of molecular oxygen"/>
    <property type="evidence" value="ECO:0007669"/>
    <property type="project" value="InterPro"/>
</dbReference>
<dbReference type="FunFam" id="1.10.630.10:FF:000006">
    <property type="entry name" value="Cytochrome P450 302a1, mitochondrial"/>
    <property type="match status" value="1"/>
</dbReference>
<keyword evidence="5 9" id="KW-0560">Oxidoreductase</keyword>
<keyword evidence="3 8" id="KW-0349">Heme</keyword>
<sequence>MAALCARRLLPAPGTLLLPTTCWAGLSPRRTKATAAGATVPAGGARLKGYEDLPGPSLLKNLYYLFAKGYLLRTHELQLVYKKMYGTMWKSTFGQYKNLNIASPEIAEWVLRQEGKYPMRNDMALWKEHRDLREFAYGPLTEEGEQWHQLRTVLNKRMLKPVEAVKYTGVINEVVTDLLIRLQEVRRRSPSGVMVDDMVNVLYRFAFEGISAILFETRLGCLEERIPPETQNFIDSIACMMRNSIIIMLLPTWTRAILPFWKRYLESWDTIFAFGQKLIDGKMERLQEQLAQGEEVEAEYLTYLLSSGKLTLKEICGSMAELLLAGVDTTSNTLTWTLYHLARDPEIQKDLYKEVISVVPGDRIPTAEDISKMPLLKAVIKETLRLYPVIPANSRAGIEKDIVIEDYYFPKDTLFVMCHFALSRDENNFPEPDRFLPQRWLRDGGMKHHPFSSIPFGYGVRACVGRRIAELEMHLALSRIVRMFEIGPDPTGEQVKHISRIVLAADRPINLQFIERVPPL</sequence>
<protein>
    <recommendedName>
        <fullName evidence="13">Sterol 26-hydroxylase, mitochondrial</fullName>
    </recommendedName>
</protein>
<dbReference type="PRINTS" id="PR00385">
    <property type="entry name" value="P450"/>
</dbReference>
<evidence type="ECO:0000313" key="11">
    <source>
        <dbReference type="EMBL" id="KAJ1184103.1"/>
    </source>
</evidence>
<organism evidence="11 12">
    <name type="scientific">Pleurodeles waltl</name>
    <name type="common">Iberian ribbed newt</name>
    <dbReference type="NCBI Taxonomy" id="8319"/>
    <lineage>
        <taxon>Eukaryota</taxon>
        <taxon>Metazoa</taxon>
        <taxon>Chordata</taxon>
        <taxon>Craniata</taxon>
        <taxon>Vertebrata</taxon>
        <taxon>Euteleostomi</taxon>
        <taxon>Amphibia</taxon>
        <taxon>Batrachia</taxon>
        <taxon>Caudata</taxon>
        <taxon>Salamandroidea</taxon>
        <taxon>Salamandridae</taxon>
        <taxon>Pleurodelinae</taxon>
        <taxon>Pleurodeles</taxon>
    </lineage>
</organism>
<accession>A0AAV7U8J3</accession>
<dbReference type="GO" id="GO:0034650">
    <property type="term" value="P:cortisol metabolic process"/>
    <property type="evidence" value="ECO:0007669"/>
    <property type="project" value="TreeGrafter"/>
</dbReference>
<dbReference type="AlphaFoldDB" id="A0AAV7U8J3"/>
<proteinExistence type="inferred from homology"/>
<dbReference type="Pfam" id="PF00067">
    <property type="entry name" value="p450"/>
    <property type="match status" value="1"/>
</dbReference>
<dbReference type="GO" id="GO:0006700">
    <property type="term" value="P:C21-steroid hormone biosynthetic process"/>
    <property type="evidence" value="ECO:0007669"/>
    <property type="project" value="TreeGrafter"/>
</dbReference>
<dbReference type="Gene3D" id="1.10.630.10">
    <property type="entry name" value="Cytochrome P450"/>
    <property type="match status" value="1"/>
</dbReference>
<evidence type="ECO:0000313" key="12">
    <source>
        <dbReference type="Proteomes" id="UP001066276"/>
    </source>
</evidence>
<dbReference type="PANTHER" id="PTHR24279:SF123">
    <property type="entry name" value="CYTOCHROME P450 FAMILY 27 SUBFAMILY A MEMBER 1"/>
    <property type="match status" value="1"/>
</dbReference>
<dbReference type="InterPro" id="IPR002401">
    <property type="entry name" value="Cyt_P450_E_grp-I"/>
</dbReference>
<keyword evidence="4 8" id="KW-0479">Metal-binding</keyword>
<feature type="chain" id="PRO_5043956000" description="Sterol 26-hydroxylase, mitochondrial" evidence="10">
    <location>
        <begin position="25"/>
        <end position="520"/>
    </location>
</feature>
<dbReference type="Proteomes" id="UP001066276">
    <property type="component" value="Chromosome 3_1"/>
</dbReference>
<evidence type="ECO:0000256" key="5">
    <source>
        <dbReference type="ARBA" id="ARBA00023002"/>
    </source>
</evidence>
<feature type="signal peptide" evidence="10">
    <location>
        <begin position="1"/>
        <end position="24"/>
    </location>
</feature>
<evidence type="ECO:0000256" key="9">
    <source>
        <dbReference type="RuleBase" id="RU000461"/>
    </source>
</evidence>
<dbReference type="GO" id="GO:0004497">
    <property type="term" value="F:monooxygenase activity"/>
    <property type="evidence" value="ECO:0007669"/>
    <property type="project" value="UniProtKB-KW"/>
</dbReference>
<dbReference type="GO" id="GO:0008203">
    <property type="term" value="P:cholesterol metabolic process"/>
    <property type="evidence" value="ECO:0007669"/>
    <property type="project" value="TreeGrafter"/>
</dbReference>
<feature type="binding site" description="axial binding residue" evidence="8">
    <location>
        <position position="463"/>
    </location>
    <ligand>
        <name>heme</name>
        <dbReference type="ChEBI" id="CHEBI:30413"/>
    </ligand>
    <ligandPart>
        <name>Fe</name>
        <dbReference type="ChEBI" id="CHEBI:18248"/>
    </ligandPart>
</feature>
<dbReference type="InterPro" id="IPR017972">
    <property type="entry name" value="Cyt_P450_CS"/>
</dbReference>
<evidence type="ECO:0008006" key="13">
    <source>
        <dbReference type="Google" id="ProtNLM"/>
    </source>
</evidence>
<gene>
    <name evidence="11" type="ORF">NDU88_000913</name>
</gene>
<keyword evidence="7 9" id="KW-0503">Monooxygenase</keyword>
<keyword evidence="6 8" id="KW-0408">Iron</keyword>
<dbReference type="GO" id="GO:0042359">
    <property type="term" value="P:vitamin D metabolic process"/>
    <property type="evidence" value="ECO:0007669"/>
    <property type="project" value="UniProtKB-ARBA"/>
</dbReference>
<evidence type="ECO:0000256" key="6">
    <source>
        <dbReference type="ARBA" id="ARBA00023004"/>
    </source>
</evidence>
<dbReference type="InterPro" id="IPR001128">
    <property type="entry name" value="Cyt_P450"/>
</dbReference>
<name>A0AAV7U8J3_PLEWA</name>